<accession>A0A4D8QF37</accession>
<dbReference type="Proteomes" id="UP000298774">
    <property type="component" value="Chromosome"/>
</dbReference>
<proteinExistence type="predicted"/>
<protein>
    <submittedName>
        <fullName evidence="2">GNAT family protein</fullName>
        <ecNumber evidence="2">2.-.-.-</ecNumber>
    </submittedName>
    <submittedName>
        <fullName evidence="3">N-acetyltransferase</fullName>
    </submittedName>
</protein>
<dbReference type="GO" id="GO:0016747">
    <property type="term" value="F:acyltransferase activity, transferring groups other than amino-acyl groups"/>
    <property type="evidence" value="ECO:0007669"/>
    <property type="project" value="InterPro"/>
</dbReference>
<feature type="domain" description="N-acetyltransferase" evidence="1">
    <location>
        <begin position="24"/>
        <end position="105"/>
    </location>
</feature>
<reference evidence="3 4" key="1">
    <citation type="submission" date="2018-09" db="EMBL/GenBank/DDBJ databases">
        <title>Whole genome based analysis of evolution and adaptive divergence in Indian and Brazilian strains of Azospirillum brasilense.</title>
        <authorList>
            <person name="Singh C."/>
            <person name="Tripathi A.K."/>
        </authorList>
    </citation>
    <scope>NUCLEOTIDE SEQUENCE [LARGE SCALE GENOMIC DNA]</scope>
    <source>
        <strain evidence="3 4">MTCC4038</strain>
    </source>
</reference>
<sequence length="122" mass="13181">MPADTVALVAGKGSKSSGGGPGGSYWHIHVGEQRAGKIFINVIDESPLGQHASIQIFLNQRSQGRRIGRVAYRLACEACGYDTVYAHMRKSNVASRRAAEEAGFVADETPGHTQLVMVWRRG</sequence>
<dbReference type="RefSeq" id="WP_104675502.1">
    <property type="nucleotide sequence ID" value="NZ_CP012914.1"/>
</dbReference>
<reference evidence="2 5" key="2">
    <citation type="submission" date="2023-11" db="EMBL/GenBank/DDBJ databases">
        <title>MicrobeMod: A computational toolkit for identifying prokaryotic methylation and restriction-modification with nanopore sequencing.</title>
        <authorList>
            <person name="Crits-Christoph A."/>
            <person name="Kang S.C."/>
            <person name="Lee H."/>
            <person name="Ostrov N."/>
        </authorList>
    </citation>
    <scope>NUCLEOTIDE SEQUENCE [LARGE SCALE GENOMIC DNA]</scope>
    <source>
        <strain evidence="2 5">ATCC 29145</strain>
    </source>
</reference>
<dbReference type="EC" id="2.-.-.-" evidence="2"/>
<dbReference type="InterPro" id="IPR016181">
    <property type="entry name" value="Acyl_CoA_acyltransferase"/>
</dbReference>
<evidence type="ECO:0000313" key="5">
    <source>
        <dbReference type="Proteomes" id="UP001277471"/>
    </source>
</evidence>
<dbReference type="Proteomes" id="UP001277471">
    <property type="component" value="Unassembled WGS sequence"/>
</dbReference>
<evidence type="ECO:0000313" key="4">
    <source>
        <dbReference type="Proteomes" id="UP000298774"/>
    </source>
</evidence>
<keyword evidence="5" id="KW-1185">Reference proteome</keyword>
<dbReference type="InterPro" id="IPR000182">
    <property type="entry name" value="GNAT_dom"/>
</dbReference>
<organism evidence="3 4">
    <name type="scientific">Azospirillum brasilense</name>
    <dbReference type="NCBI Taxonomy" id="192"/>
    <lineage>
        <taxon>Bacteria</taxon>
        <taxon>Pseudomonadati</taxon>
        <taxon>Pseudomonadota</taxon>
        <taxon>Alphaproteobacteria</taxon>
        <taxon>Rhodospirillales</taxon>
        <taxon>Azospirillaceae</taxon>
        <taxon>Azospirillum</taxon>
    </lineage>
</organism>
<dbReference type="EMBL" id="JAWXYC010000004">
    <property type="protein sequence ID" value="MDX5952439.1"/>
    <property type="molecule type" value="Genomic_DNA"/>
</dbReference>
<dbReference type="EMBL" id="CP032339">
    <property type="protein sequence ID" value="QCO08937.1"/>
    <property type="molecule type" value="Genomic_DNA"/>
</dbReference>
<evidence type="ECO:0000313" key="3">
    <source>
        <dbReference type="EMBL" id="QCO08937.1"/>
    </source>
</evidence>
<dbReference type="AlphaFoldDB" id="A0A4D8QF37"/>
<dbReference type="GeneID" id="56449629"/>
<evidence type="ECO:0000259" key="1">
    <source>
        <dbReference type="Pfam" id="PF13302"/>
    </source>
</evidence>
<dbReference type="Gene3D" id="3.40.630.30">
    <property type="match status" value="1"/>
</dbReference>
<dbReference type="SUPFAM" id="SSF55729">
    <property type="entry name" value="Acyl-CoA N-acyltransferases (Nat)"/>
    <property type="match status" value="1"/>
</dbReference>
<dbReference type="Pfam" id="PF13302">
    <property type="entry name" value="Acetyltransf_3"/>
    <property type="match status" value="1"/>
</dbReference>
<evidence type="ECO:0000313" key="2">
    <source>
        <dbReference type="EMBL" id="MDX5952439.1"/>
    </source>
</evidence>
<name>A0A4D8QF37_AZOBR</name>
<keyword evidence="3" id="KW-0808">Transferase</keyword>
<gene>
    <name evidence="3" type="ORF">D3868_07760</name>
    <name evidence="2" type="ORF">SIM66_14765</name>
</gene>